<feature type="region of interest" description="Disordered" evidence="6">
    <location>
        <begin position="1"/>
        <end position="71"/>
    </location>
</feature>
<sequence length="648" mass="67268">MADAHPTPAPGTATMPPAPPPAPPATAGTVAPAAPPAARPAPDPPSSPPRHPTQAIPGIEELRRRTGGGDPGITIGVIDGVPDLAHPSLAGARVRRLPAWWEPPAEPDAQGVEHGTWTAGVLSGQAGSILPGLAPRCRALFLSPNLSEEHPADPLSAARAIDELVEAGADLIQVTYAFSTASDDADPLLKRAVARALDQGVLVTAPAGNNYGENSIAVANLPGVLAVGAHRADGRMFFFSNHGPAYTGHGLTALGEAVYGPHPDGGIKAQKGTCVAVALVTGAVALLLSLQRHLGHRPDALAVRDALLSTARPCTAEQAHGKPARCLNGYLDLPAATAHLLADPGATASATPGPPLAPPRPMSGGPPAIADIGGAHQRPAEAPQVARRRPDVRITTLAERPDLAPTITDQPAHQGRAQQLPLFLAHDLAARWSAQVRLHERFPQFAVVATDDHGQVVARGAAVPFALMTPERGKLPDGGWDDLLTWAHADLQHATPPDTLGLLAITVQPDHRGTGLPARLLDALKTAARAAGLAHVAAPVRPTRKHHEPRTPMADYARRTRPEDGLPADPWLRTHVRAGGTIIGLAPASMTVTGSLAQWRAWTGLPFDTDGEVIVPGALVPVHASLAHGHAVYAEPNVWVHHPAKITN</sequence>
<dbReference type="PANTHER" id="PTHR43806:SF11">
    <property type="entry name" value="CEREVISIN-RELATED"/>
    <property type="match status" value="1"/>
</dbReference>
<keyword evidence="2" id="KW-0645">Protease</keyword>
<feature type="compositionally biased region" description="Low complexity" evidence="6">
    <location>
        <begin position="1"/>
        <end position="15"/>
    </location>
</feature>
<evidence type="ECO:0000256" key="5">
    <source>
        <dbReference type="PROSITE-ProRule" id="PRU01240"/>
    </source>
</evidence>
<dbReference type="InterPro" id="IPR015500">
    <property type="entry name" value="Peptidase_S8_subtilisin-rel"/>
</dbReference>
<accession>A0ABX1B997</accession>
<evidence type="ECO:0000259" key="7">
    <source>
        <dbReference type="Pfam" id="PF00082"/>
    </source>
</evidence>
<evidence type="ECO:0000256" key="6">
    <source>
        <dbReference type="SAM" id="MobiDB-lite"/>
    </source>
</evidence>
<dbReference type="EMBL" id="JAATEP010000019">
    <property type="protein sequence ID" value="NJP92879.1"/>
    <property type="molecule type" value="Genomic_DNA"/>
</dbReference>
<organism evidence="8 9">
    <name type="scientific">Nonomuraea composti</name>
    <dbReference type="NCBI Taxonomy" id="2720023"/>
    <lineage>
        <taxon>Bacteria</taxon>
        <taxon>Bacillati</taxon>
        <taxon>Actinomycetota</taxon>
        <taxon>Actinomycetes</taxon>
        <taxon>Streptosporangiales</taxon>
        <taxon>Streptosporangiaceae</taxon>
        <taxon>Nonomuraea</taxon>
    </lineage>
</organism>
<feature type="domain" description="Peptidase S8/S53" evidence="7">
    <location>
        <begin position="72"/>
        <end position="315"/>
    </location>
</feature>
<reference evidence="8 9" key="1">
    <citation type="submission" date="2020-03" db="EMBL/GenBank/DDBJ databases">
        <title>WGS of actinomycetes isolated from Thailand.</title>
        <authorList>
            <person name="Thawai C."/>
        </authorList>
    </citation>
    <scope>NUCLEOTIDE SEQUENCE [LARGE SCALE GENOMIC DNA]</scope>
    <source>
        <strain evidence="8 9">FMUSA5-5</strain>
    </source>
</reference>
<gene>
    <name evidence="8" type="ORF">HCN51_26070</name>
</gene>
<dbReference type="InterPro" id="IPR016181">
    <property type="entry name" value="Acyl_CoA_acyltransferase"/>
</dbReference>
<evidence type="ECO:0000313" key="9">
    <source>
        <dbReference type="Proteomes" id="UP000696294"/>
    </source>
</evidence>
<evidence type="ECO:0000256" key="3">
    <source>
        <dbReference type="ARBA" id="ARBA00022801"/>
    </source>
</evidence>
<dbReference type="PRINTS" id="PR00723">
    <property type="entry name" value="SUBTILISIN"/>
</dbReference>
<name>A0ABX1B997_9ACTN</name>
<dbReference type="Pfam" id="PF00082">
    <property type="entry name" value="Peptidase_S8"/>
    <property type="match status" value="1"/>
</dbReference>
<dbReference type="InterPro" id="IPR000209">
    <property type="entry name" value="Peptidase_S8/S53_dom"/>
</dbReference>
<comment type="caution">
    <text evidence="5">Lacks conserved residue(s) required for the propagation of feature annotation.</text>
</comment>
<evidence type="ECO:0000256" key="1">
    <source>
        <dbReference type="ARBA" id="ARBA00011073"/>
    </source>
</evidence>
<dbReference type="SUPFAM" id="SSF52743">
    <property type="entry name" value="Subtilisin-like"/>
    <property type="match status" value="1"/>
</dbReference>
<feature type="region of interest" description="Disordered" evidence="6">
    <location>
        <begin position="344"/>
        <end position="393"/>
    </location>
</feature>
<dbReference type="RefSeq" id="WP_168012494.1">
    <property type="nucleotide sequence ID" value="NZ_JAATEP010000019.1"/>
</dbReference>
<dbReference type="Gene3D" id="3.40.630.30">
    <property type="match status" value="1"/>
</dbReference>
<evidence type="ECO:0000256" key="4">
    <source>
        <dbReference type="ARBA" id="ARBA00022825"/>
    </source>
</evidence>
<keyword evidence="4" id="KW-0720">Serine protease</keyword>
<evidence type="ECO:0000313" key="8">
    <source>
        <dbReference type="EMBL" id="NJP92879.1"/>
    </source>
</evidence>
<dbReference type="Gene3D" id="3.40.50.200">
    <property type="entry name" value="Peptidase S8/S53 domain"/>
    <property type="match status" value="1"/>
</dbReference>
<dbReference type="PROSITE" id="PS51892">
    <property type="entry name" value="SUBTILASE"/>
    <property type="match status" value="1"/>
</dbReference>
<dbReference type="InterPro" id="IPR036852">
    <property type="entry name" value="Peptidase_S8/S53_dom_sf"/>
</dbReference>
<protein>
    <submittedName>
        <fullName evidence="8">S8 family serine peptidase</fullName>
    </submittedName>
</protein>
<comment type="similarity">
    <text evidence="1 5">Belongs to the peptidase S8 family.</text>
</comment>
<feature type="compositionally biased region" description="Pro residues" evidence="6">
    <location>
        <begin position="33"/>
        <end position="51"/>
    </location>
</feature>
<keyword evidence="3" id="KW-0378">Hydrolase</keyword>
<proteinExistence type="inferred from homology"/>
<comment type="caution">
    <text evidence="8">The sequence shown here is derived from an EMBL/GenBank/DDBJ whole genome shotgun (WGS) entry which is preliminary data.</text>
</comment>
<evidence type="ECO:0000256" key="2">
    <source>
        <dbReference type="ARBA" id="ARBA00022670"/>
    </source>
</evidence>
<keyword evidence="9" id="KW-1185">Reference proteome</keyword>
<feature type="compositionally biased region" description="Low complexity" evidence="6">
    <location>
        <begin position="362"/>
        <end position="375"/>
    </location>
</feature>
<dbReference type="Proteomes" id="UP000696294">
    <property type="component" value="Unassembled WGS sequence"/>
</dbReference>
<feature type="compositionally biased region" description="Pro residues" evidence="6">
    <location>
        <begin position="352"/>
        <end position="361"/>
    </location>
</feature>
<dbReference type="PANTHER" id="PTHR43806">
    <property type="entry name" value="PEPTIDASE S8"/>
    <property type="match status" value="1"/>
</dbReference>
<dbReference type="SUPFAM" id="SSF55729">
    <property type="entry name" value="Acyl-CoA N-acyltransferases (Nat)"/>
    <property type="match status" value="1"/>
</dbReference>
<dbReference type="InterPro" id="IPR050131">
    <property type="entry name" value="Peptidase_S8_subtilisin-like"/>
</dbReference>